<gene>
    <name evidence="1" type="ORF">D8Y23_15585</name>
</gene>
<dbReference type="EMBL" id="RBZY01000088">
    <property type="protein sequence ID" value="RWR15745.1"/>
    <property type="molecule type" value="Genomic_DNA"/>
</dbReference>
<dbReference type="OrthoDB" id="4953969at2"/>
<reference evidence="1 2" key="1">
    <citation type="journal article" date="2018" name="Front. Microbiol.">
        <title>Novel Insights Into Bacterial Dimethylsulfoniopropionate Catabolism in the East China Sea.</title>
        <authorList>
            <person name="Liu J."/>
            <person name="Liu J."/>
            <person name="Zhang S.H."/>
            <person name="Liang J."/>
            <person name="Lin H."/>
            <person name="Song D."/>
            <person name="Yang G.P."/>
            <person name="Todd J.D."/>
            <person name="Zhang X.H."/>
        </authorList>
    </citation>
    <scope>NUCLEOTIDE SEQUENCE [LARGE SCALE GENOMIC DNA]</scope>
    <source>
        <strain evidence="1 2">ZYFD042</strain>
    </source>
</reference>
<evidence type="ECO:0000313" key="1">
    <source>
        <dbReference type="EMBL" id="RWR15745.1"/>
    </source>
</evidence>
<evidence type="ECO:0000313" key="2">
    <source>
        <dbReference type="Proteomes" id="UP000285970"/>
    </source>
</evidence>
<sequence length="200" mass="21730">MAMTDTNSDRTVLDCGKTLDELSTYLAHDRTPYDPAIEECPECVNALRALERVSHLSRDLIAHDADTVPAPPPSWLNDIINNIGAELRAGRDLPLHHPDPLVSLSITEGAVRALIRDVSDTIPGILVGACRITGEADTPHAPVHVNITVSIATHTPMPPLLTQLREQVMKVLHEHTELHIDALNITVENIHDAAAGDDAR</sequence>
<name>A0A443J594_9MICO</name>
<dbReference type="RefSeq" id="WP_128218974.1">
    <property type="nucleotide sequence ID" value="NZ_CBDRLV010000010.1"/>
</dbReference>
<dbReference type="AlphaFoldDB" id="A0A443J594"/>
<proteinExistence type="predicted"/>
<organism evidence="1 2">
    <name type="scientific">Microbacterium enclense</name>
    <dbReference type="NCBI Taxonomy" id="993073"/>
    <lineage>
        <taxon>Bacteria</taxon>
        <taxon>Bacillati</taxon>
        <taxon>Actinomycetota</taxon>
        <taxon>Actinomycetes</taxon>
        <taxon>Micrococcales</taxon>
        <taxon>Microbacteriaceae</taxon>
        <taxon>Microbacterium</taxon>
    </lineage>
</organism>
<comment type="caution">
    <text evidence="1">The sequence shown here is derived from an EMBL/GenBank/DDBJ whole genome shotgun (WGS) entry which is preliminary data.</text>
</comment>
<dbReference type="Proteomes" id="UP000285970">
    <property type="component" value="Unassembled WGS sequence"/>
</dbReference>
<accession>A0A443J594</accession>
<protein>
    <submittedName>
        <fullName evidence="1">Asp23/Gls24 family envelope stress response protein</fullName>
    </submittedName>
</protein>